<proteinExistence type="predicted"/>
<dbReference type="AlphaFoldDB" id="A0A2P2KDY7"/>
<protein>
    <submittedName>
        <fullName evidence="1">Uncharacterized protein</fullName>
    </submittedName>
</protein>
<reference evidence="1" key="1">
    <citation type="submission" date="2018-02" db="EMBL/GenBank/DDBJ databases">
        <title>Rhizophora mucronata_Transcriptome.</title>
        <authorList>
            <person name="Meera S.P."/>
            <person name="Sreeshan A."/>
            <person name="Augustine A."/>
        </authorList>
    </citation>
    <scope>NUCLEOTIDE SEQUENCE</scope>
    <source>
        <tissue evidence="1">Leaf</tissue>
    </source>
</reference>
<sequence length="20" mass="2338">MYTSGGLWVFLLPVIWKTLL</sequence>
<dbReference type="EMBL" id="GGEC01023387">
    <property type="protein sequence ID" value="MBX03871.1"/>
    <property type="molecule type" value="Transcribed_RNA"/>
</dbReference>
<evidence type="ECO:0000313" key="1">
    <source>
        <dbReference type="EMBL" id="MBX03871.1"/>
    </source>
</evidence>
<accession>A0A2P2KDY7</accession>
<organism evidence="1">
    <name type="scientific">Rhizophora mucronata</name>
    <name type="common">Asiatic mangrove</name>
    <dbReference type="NCBI Taxonomy" id="61149"/>
    <lineage>
        <taxon>Eukaryota</taxon>
        <taxon>Viridiplantae</taxon>
        <taxon>Streptophyta</taxon>
        <taxon>Embryophyta</taxon>
        <taxon>Tracheophyta</taxon>
        <taxon>Spermatophyta</taxon>
        <taxon>Magnoliopsida</taxon>
        <taxon>eudicotyledons</taxon>
        <taxon>Gunneridae</taxon>
        <taxon>Pentapetalae</taxon>
        <taxon>rosids</taxon>
        <taxon>fabids</taxon>
        <taxon>Malpighiales</taxon>
        <taxon>Rhizophoraceae</taxon>
        <taxon>Rhizophora</taxon>
    </lineage>
</organism>
<name>A0A2P2KDY7_RHIMU</name>